<dbReference type="EMBL" id="SRLO01000126">
    <property type="protein sequence ID" value="TNN73306.1"/>
    <property type="molecule type" value="Genomic_DNA"/>
</dbReference>
<evidence type="ECO:0000313" key="1">
    <source>
        <dbReference type="EMBL" id="TNN73306.1"/>
    </source>
</evidence>
<dbReference type="AlphaFoldDB" id="A0A4Z2I5I5"/>
<protein>
    <submittedName>
        <fullName evidence="1">Uncharacterized protein</fullName>
    </submittedName>
</protein>
<sequence length="72" mass="7969">MEIRGGMHDHCTETITMAKGAAPRSVDSSCGGDMHRFVCWLLALSNKTWKRLWTSGRHTCSRSPSTISSSRS</sequence>
<accession>A0A4Z2I5I5</accession>
<comment type="caution">
    <text evidence="1">The sequence shown here is derived from an EMBL/GenBank/DDBJ whole genome shotgun (WGS) entry which is preliminary data.</text>
</comment>
<keyword evidence="2" id="KW-1185">Reference proteome</keyword>
<reference evidence="1 2" key="1">
    <citation type="submission" date="2019-03" db="EMBL/GenBank/DDBJ databases">
        <title>First draft genome of Liparis tanakae, snailfish: a comprehensive survey of snailfish specific genes.</title>
        <authorList>
            <person name="Kim W."/>
            <person name="Song I."/>
            <person name="Jeong J.-H."/>
            <person name="Kim D."/>
            <person name="Kim S."/>
            <person name="Ryu S."/>
            <person name="Song J.Y."/>
            <person name="Lee S.K."/>
        </authorList>
    </citation>
    <scope>NUCLEOTIDE SEQUENCE [LARGE SCALE GENOMIC DNA]</scope>
    <source>
        <tissue evidence="1">Muscle</tissue>
    </source>
</reference>
<gene>
    <name evidence="1" type="ORF">EYF80_016469</name>
</gene>
<organism evidence="1 2">
    <name type="scientific">Liparis tanakae</name>
    <name type="common">Tanaka's snailfish</name>
    <dbReference type="NCBI Taxonomy" id="230148"/>
    <lineage>
        <taxon>Eukaryota</taxon>
        <taxon>Metazoa</taxon>
        <taxon>Chordata</taxon>
        <taxon>Craniata</taxon>
        <taxon>Vertebrata</taxon>
        <taxon>Euteleostomi</taxon>
        <taxon>Actinopterygii</taxon>
        <taxon>Neopterygii</taxon>
        <taxon>Teleostei</taxon>
        <taxon>Neoteleostei</taxon>
        <taxon>Acanthomorphata</taxon>
        <taxon>Eupercaria</taxon>
        <taxon>Perciformes</taxon>
        <taxon>Cottioidei</taxon>
        <taxon>Cottales</taxon>
        <taxon>Liparidae</taxon>
        <taxon>Liparis</taxon>
    </lineage>
</organism>
<dbReference type="Proteomes" id="UP000314294">
    <property type="component" value="Unassembled WGS sequence"/>
</dbReference>
<proteinExistence type="predicted"/>
<evidence type="ECO:0000313" key="2">
    <source>
        <dbReference type="Proteomes" id="UP000314294"/>
    </source>
</evidence>
<name>A0A4Z2I5I5_9TELE</name>